<keyword evidence="1" id="KW-0472">Membrane</keyword>
<sequence>MTTTLLNSTFLNSLHRVEVTIAYLATIISLSRMCGWLFWKIQTPSKSNFFRQSTWIRNIKIKIKICCKQSIK</sequence>
<protein>
    <submittedName>
        <fullName evidence="2">Uncharacterized protein</fullName>
    </submittedName>
</protein>
<keyword evidence="1" id="KW-0812">Transmembrane</keyword>
<keyword evidence="1" id="KW-1133">Transmembrane helix</keyword>
<dbReference type="AlphaFoldDB" id="A0A0S3SF48"/>
<organism evidence="2 3">
    <name type="scientific">Vigna angularis var. angularis</name>
    <dbReference type="NCBI Taxonomy" id="157739"/>
    <lineage>
        <taxon>Eukaryota</taxon>
        <taxon>Viridiplantae</taxon>
        <taxon>Streptophyta</taxon>
        <taxon>Embryophyta</taxon>
        <taxon>Tracheophyta</taxon>
        <taxon>Spermatophyta</taxon>
        <taxon>Magnoliopsida</taxon>
        <taxon>eudicotyledons</taxon>
        <taxon>Gunneridae</taxon>
        <taxon>Pentapetalae</taxon>
        <taxon>rosids</taxon>
        <taxon>fabids</taxon>
        <taxon>Fabales</taxon>
        <taxon>Fabaceae</taxon>
        <taxon>Papilionoideae</taxon>
        <taxon>50 kb inversion clade</taxon>
        <taxon>NPAAA clade</taxon>
        <taxon>indigoferoid/millettioid clade</taxon>
        <taxon>Phaseoleae</taxon>
        <taxon>Vigna</taxon>
    </lineage>
</organism>
<dbReference type="EMBL" id="AP015040">
    <property type="protein sequence ID" value="BAT91452.1"/>
    <property type="molecule type" value="Genomic_DNA"/>
</dbReference>
<feature type="transmembrane region" description="Helical" evidence="1">
    <location>
        <begin position="20"/>
        <end position="39"/>
    </location>
</feature>
<proteinExistence type="predicted"/>
<evidence type="ECO:0000256" key="1">
    <source>
        <dbReference type="SAM" id="Phobius"/>
    </source>
</evidence>
<accession>A0A0S3SF48</accession>
<dbReference type="Proteomes" id="UP000291084">
    <property type="component" value="Chromosome 7"/>
</dbReference>
<reference evidence="2 3" key="1">
    <citation type="journal article" date="2015" name="Sci. Rep.">
        <title>The power of single molecule real-time sequencing technology in the de novo assembly of a eukaryotic genome.</title>
        <authorList>
            <person name="Sakai H."/>
            <person name="Naito K."/>
            <person name="Ogiso-Tanaka E."/>
            <person name="Takahashi Y."/>
            <person name="Iseki K."/>
            <person name="Muto C."/>
            <person name="Satou K."/>
            <person name="Teruya K."/>
            <person name="Shiroma A."/>
            <person name="Shimoji M."/>
            <person name="Hirano T."/>
            <person name="Itoh T."/>
            <person name="Kaga A."/>
            <person name="Tomooka N."/>
        </authorList>
    </citation>
    <scope>NUCLEOTIDE SEQUENCE [LARGE SCALE GENOMIC DNA]</scope>
    <source>
        <strain evidence="3">cv. Shumari</strain>
    </source>
</reference>
<evidence type="ECO:0000313" key="3">
    <source>
        <dbReference type="Proteomes" id="UP000291084"/>
    </source>
</evidence>
<evidence type="ECO:0000313" key="2">
    <source>
        <dbReference type="EMBL" id="BAT91452.1"/>
    </source>
</evidence>
<keyword evidence="3" id="KW-1185">Reference proteome</keyword>
<gene>
    <name evidence="2" type="primary">Vigan.07G004900</name>
    <name evidence="2" type="ORF">VIGAN_07004900</name>
</gene>
<name>A0A0S3SF48_PHAAN</name>